<comment type="caution">
    <text evidence="1">The sequence shown here is derived from an EMBL/GenBank/DDBJ whole genome shotgun (WGS) entry which is preliminary data.</text>
</comment>
<evidence type="ECO:0000313" key="2">
    <source>
        <dbReference type="Proteomes" id="UP000255326"/>
    </source>
</evidence>
<dbReference type="InterPro" id="IPR025916">
    <property type="entry name" value="YdjO"/>
</dbReference>
<protein>
    <submittedName>
        <fullName evidence="1">Cold-inducible protein YdjO</fullName>
    </submittedName>
</protein>
<dbReference type="EMBL" id="QQAY01000004">
    <property type="protein sequence ID" value="RDI43209.1"/>
    <property type="molecule type" value="Genomic_DNA"/>
</dbReference>
<dbReference type="Pfam" id="PF14169">
    <property type="entry name" value="YdjO"/>
    <property type="match status" value="1"/>
</dbReference>
<reference evidence="1 2" key="1">
    <citation type="submission" date="2018-07" db="EMBL/GenBank/DDBJ databases">
        <title>Genomic Encyclopedia of Type Strains, Phase IV (KMG-IV): sequencing the most valuable type-strain genomes for metagenomic binning, comparative biology and taxonomic classification.</title>
        <authorList>
            <person name="Goeker M."/>
        </authorList>
    </citation>
    <scope>NUCLEOTIDE SEQUENCE [LARGE SCALE GENOMIC DNA]</scope>
    <source>
        <strain evidence="1 2">DSM 25281</strain>
    </source>
</reference>
<keyword evidence="2" id="KW-1185">Reference proteome</keyword>
<dbReference type="Proteomes" id="UP000255326">
    <property type="component" value="Unassembled WGS sequence"/>
</dbReference>
<gene>
    <name evidence="1" type="ORF">DFR59_104264</name>
</gene>
<accession>A0A370GJ12</accession>
<sequence>MAFGRKPEEEIITAETKIWECTSDSCKGWIRDNFKSNEDPVCPLCGSPMESTTKVLQVVDNNSPIKD</sequence>
<dbReference type="RefSeq" id="WP_211318544.1">
    <property type="nucleotide sequence ID" value="NZ_QQAY01000004.1"/>
</dbReference>
<proteinExistence type="predicted"/>
<name>A0A370GJ12_9BACI</name>
<evidence type="ECO:0000313" key="1">
    <source>
        <dbReference type="EMBL" id="RDI43209.1"/>
    </source>
</evidence>
<organism evidence="1 2">
    <name type="scientific">Falsibacillus pallidus</name>
    <dbReference type="NCBI Taxonomy" id="493781"/>
    <lineage>
        <taxon>Bacteria</taxon>
        <taxon>Bacillati</taxon>
        <taxon>Bacillota</taxon>
        <taxon>Bacilli</taxon>
        <taxon>Bacillales</taxon>
        <taxon>Bacillaceae</taxon>
        <taxon>Falsibacillus</taxon>
    </lineage>
</organism>
<dbReference type="AlphaFoldDB" id="A0A370GJ12"/>